<feature type="region of interest" description="Disordered" evidence="1">
    <location>
        <begin position="145"/>
        <end position="233"/>
    </location>
</feature>
<evidence type="ECO:0000313" key="2">
    <source>
        <dbReference type="EMBL" id="KAF0367610.1"/>
    </source>
</evidence>
<dbReference type="Proteomes" id="UP000439903">
    <property type="component" value="Unassembled WGS sequence"/>
</dbReference>
<gene>
    <name evidence="2" type="ORF">F8M41_013544</name>
</gene>
<name>A0A8H3WY81_GIGMA</name>
<proteinExistence type="predicted"/>
<evidence type="ECO:0000256" key="1">
    <source>
        <dbReference type="SAM" id="MobiDB-lite"/>
    </source>
</evidence>
<organism evidence="2 3">
    <name type="scientific">Gigaspora margarita</name>
    <dbReference type="NCBI Taxonomy" id="4874"/>
    <lineage>
        <taxon>Eukaryota</taxon>
        <taxon>Fungi</taxon>
        <taxon>Fungi incertae sedis</taxon>
        <taxon>Mucoromycota</taxon>
        <taxon>Glomeromycotina</taxon>
        <taxon>Glomeromycetes</taxon>
        <taxon>Diversisporales</taxon>
        <taxon>Gigasporaceae</taxon>
        <taxon>Gigaspora</taxon>
    </lineage>
</organism>
<dbReference type="OrthoDB" id="2429015at2759"/>
<feature type="compositionally biased region" description="Polar residues" evidence="1">
    <location>
        <begin position="166"/>
        <end position="179"/>
    </location>
</feature>
<sequence length="605" mass="70996">MTAVLRSTSFLNYKIPGEEKVHNYFKIVEARYWQLKHYLSLRLKTDEHILPWNTVYNDWQQSLGFIIKDYAKKVPNSVSSFCNDLYNVCDTFEGSTVRQSCEKFYHEFYQRNIDLQIAERHRLLETTIFSERKFTEFMQTLSKKRTDEDIGKDSSPDEKRVRSDEYNGSNFVSVLPQTCDTEENKYNKSDIPDNQEDEDGLGNQEDGLDNKEDGLDNQEDGLGNQEDGLGNQANGVEYDTEVRNLLDESETCSQEFSTILTNFRIYQREVNNTLSENGIMDLTPTSEFVLLHLEEAEYDTLMKKVFDPIDKIFPKEADEFLTDFFSKKLSEQQWEDKIESLMKVGSEQNKFIIKLKRLIIETLPIFFDSYKLMSDNPLKHKEMSEEEYMNTYIHPILKKALIRFSDIRYVPGNIAIKASIYRKTVMNQRGAADRADGMAYTSNHQNSYEISVIEGSRPYVTEKNKESSDFIQNARAAKDMINFAVTQEVLRKRPIPSHFRTFMVQVIEFNLRLYLMDYRTQYCIFEIETCEIPSDWNETRQFTSFYRAIITWALLVEEADKKFQESRNQKSSRLSNCHNIRKLLKLSHNNERGGTKRDMAMNKII</sequence>
<evidence type="ECO:0000313" key="3">
    <source>
        <dbReference type="Proteomes" id="UP000439903"/>
    </source>
</evidence>
<dbReference type="EMBL" id="WTPW01002752">
    <property type="protein sequence ID" value="KAF0367610.1"/>
    <property type="molecule type" value="Genomic_DNA"/>
</dbReference>
<dbReference type="AlphaFoldDB" id="A0A8H3WY81"/>
<protein>
    <submittedName>
        <fullName evidence="2">Uncharacterized protein</fullName>
    </submittedName>
</protein>
<accession>A0A8H3WY81</accession>
<reference evidence="2 3" key="1">
    <citation type="journal article" date="2019" name="Environ. Microbiol.">
        <title>At the nexus of three kingdoms: the genome of the mycorrhizal fungus Gigaspora margarita provides insights into plant, endobacterial and fungal interactions.</title>
        <authorList>
            <person name="Venice F."/>
            <person name="Ghignone S."/>
            <person name="Salvioli di Fossalunga A."/>
            <person name="Amselem J."/>
            <person name="Novero M."/>
            <person name="Xianan X."/>
            <person name="Sedzielewska Toro K."/>
            <person name="Morin E."/>
            <person name="Lipzen A."/>
            <person name="Grigoriev I.V."/>
            <person name="Henrissat B."/>
            <person name="Martin F.M."/>
            <person name="Bonfante P."/>
        </authorList>
    </citation>
    <scope>NUCLEOTIDE SEQUENCE [LARGE SCALE GENOMIC DNA]</scope>
    <source>
        <strain evidence="2 3">BEG34</strain>
    </source>
</reference>
<comment type="caution">
    <text evidence="2">The sequence shown here is derived from an EMBL/GenBank/DDBJ whole genome shotgun (WGS) entry which is preliminary data.</text>
</comment>
<keyword evidence="3" id="KW-1185">Reference proteome</keyword>
<feature type="compositionally biased region" description="Basic and acidic residues" evidence="1">
    <location>
        <begin position="145"/>
        <end position="165"/>
    </location>
</feature>
<feature type="compositionally biased region" description="Basic and acidic residues" evidence="1">
    <location>
        <begin position="182"/>
        <end position="191"/>
    </location>
</feature>